<reference evidence="3 4" key="1">
    <citation type="submission" date="2017-06" db="EMBL/GenBank/DDBJ databases">
        <title>Comparative genomic analysis of Ambrosia Fusariam Clade fungi.</title>
        <authorList>
            <person name="Stajich J.E."/>
            <person name="Carrillo J."/>
            <person name="Kijimoto T."/>
            <person name="Eskalen A."/>
            <person name="O'Donnell K."/>
            <person name="Kasson M."/>
        </authorList>
    </citation>
    <scope>NUCLEOTIDE SEQUENCE [LARGE SCALE GENOMIC DNA]</scope>
    <source>
        <strain evidence="3 4">NRRL62584</strain>
    </source>
</reference>
<feature type="region of interest" description="Disordered" evidence="1">
    <location>
        <begin position="1"/>
        <end position="25"/>
    </location>
</feature>
<sequence length="262" mass="29567">MPPKKQKTGTKRKQPEPEPPKEEDEVPFLREIIPGGDVILVVGPRKSKIQLSSHLLRTTSPVFNAMLGPNFKEGTLLRESQGPVEIALPDDNAQALYNVYSTLYGGHPDVNNLSVDEIYDISILAQKYDLVDRLMFGCEAWFRTINKDTYGSIEEDWKMLLAAYWLRSGLGFRNASRMLIQAEHEPLYKHGMETSDQVLGLRLCLAVQEVRMAGYTALGLCLSCFEDPETQEFTTRNLDLVALRHARDRKYGDVEPPCPGPQ</sequence>
<evidence type="ECO:0000313" key="4">
    <source>
        <dbReference type="Proteomes" id="UP000288168"/>
    </source>
</evidence>
<feature type="compositionally biased region" description="Basic residues" evidence="1">
    <location>
        <begin position="1"/>
        <end position="12"/>
    </location>
</feature>
<name>A0A428QWI6_9HYPO</name>
<gene>
    <name evidence="3" type="ORF">CEP54_002191</name>
</gene>
<keyword evidence="4" id="KW-1185">Reference proteome</keyword>
<dbReference type="InterPro" id="IPR000210">
    <property type="entry name" value="BTB/POZ_dom"/>
</dbReference>
<proteinExistence type="predicted"/>
<organism evidence="3 4">
    <name type="scientific">Fusarium duplospermum</name>
    <dbReference type="NCBI Taxonomy" id="1325734"/>
    <lineage>
        <taxon>Eukaryota</taxon>
        <taxon>Fungi</taxon>
        <taxon>Dikarya</taxon>
        <taxon>Ascomycota</taxon>
        <taxon>Pezizomycotina</taxon>
        <taxon>Sordariomycetes</taxon>
        <taxon>Hypocreomycetidae</taxon>
        <taxon>Hypocreales</taxon>
        <taxon>Nectriaceae</taxon>
        <taxon>Fusarium</taxon>
        <taxon>Fusarium solani species complex</taxon>
    </lineage>
</organism>
<comment type="caution">
    <text evidence="3">The sequence shown here is derived from an EMBL/GenBank/DDBJ whole genome shotgun (WGS) entry which is preliminary data.</text>
</comment>
<dbReference type="EMBL" id="NKCI01000012">
    <property type="protein sequence ID" value="RSL69675.1"/>
    <property type="molecule type" value="Genomic_DNA"/>
</dbReference>
<dbReference type="STRING" id="1325734.A0A428QWI6"/>
<dbReference type="AlphaFoldDB" id="A0A428QWI6"/>
<evidence type="ECO:0000256" key="1">
    <source>
        <dbReference type="SAM" id="MobiDB-lite"/>
    </source>
</evidence>
<dbReference type="InterPro" id="IPR011333">
    <property type="entry name" value="SKP1/BTB/POZ_sf"/>
</dbReference>
<dbReference type="OrthoDB" id="5275938at2759"/>
<evidence type="ECO:0000313" key="3">
    <source>
        <dbReference type="EMBL" id="RSL69675.1"/>
    </source>
</evidence>
<dbReference type="Gene3D" id="3.30.710.10">
    <property type="entry name" value="Potassium Channel Kv1.1, Chain A"/>
    <property type="match status" value="1"/>
</dbReference>
<accession>A0A428QWI6</accession>
<evidence type="ECO:0000259" key="2">
    <source>
        <dbReference type="PROSITE" id="PS50097"/>
    </source>
</evidence>
<dbReference type="SUPFAM" id="SSF54695">
    <property type="entry name" value="POZ domain"/>
    <property type="match status" value="1"/>
</dbReference>
<protein>
    <recommendedName>
        <fullName evidence="2">BTB domain-containing protein</fullName>
    </recommendedName>
</protein>
<feature type="domain" description="BTB" evidence="2">
    <location>
        <begin position="36"/>
        <end position="112"/>
    </location>
</feature>
<dbReference type="Proteomes" id="UP000288168">
    <property type="component" value="Unassembled WGS sequence"/>
</dbReference>
<dbReference type="PROSITE" id="PS50097">
    <property type="entry name" value="BTB"/>
    <property type="match status" value="1"/>
</dbReference>
<dbReference type="CDD" id="cd18186">
    <property type="entry name" value="BTB_POZ_ZBTB_KLHL-like"/>
    <property type="match status" value="1"/>
</dbReference>